<organism evidence="1 2">
    <name type="scientific">Mycena rosella</name>
    <name type="common">Pink bonnet</name>
    <name type="synonym">Agaricus rosellus</name>
    <dbReference type="NCBI Taxonomy" id="1033263"/>
    <lineage>
        <taxon>Eukaryota</taxon>
        <taxon>Fungi</taxon>
        <taxon>Dikarya</taxon>
        <taxon>Basidiomycota</taxon>
        <taxon>Agaricomycotina</taxon>
        <taxon>Agaricomycetes</taxon>
        <taxon>Agaricomycetidae</taxon>
        <taxon>Agaricales</taxon>
        <taxon>Marasmiineae</taxon>
        <taxon>Mycenaceae</taxon>
        <taxon>Mycena</taxon>
    </lineage>
</organism>
<accession>A0AAD7GFF3</accession>
<proteinExistence type="predicted"/>
<reference evidence="1" key="1">
    <citation type="submission" date="2023-03" db="EMBL/GenBank/DDBJ databases">
        <title>Massive genome expansion in bonnet fungi (Mycena s.s.) driven by repeated elements and novel gene families across ecological guilds.</title>
        <authorList>
            <consortium name="Lawrence Berkeley National Laboratory"/>
            <person name="Harder C.B."/>
            <person name="Miyauchi S."/>
            <person name="Viragh M."/>
            <person name="Kuo A."/>
            <person name="Thoen E."/>
            <person name="Andreopoulos B."/>
            <person name="Lu D."/>
            <person name="Skrede I."/>
            <person name="Drula E."/>
            <person name="Henrissat B."/>
            <person name="Morin E."/>
            <person name="Kohler A."/>
            <person name="Barry K."/>
            <person name="LaButti K."/>
            <person name="Morin E."/>
            <person name="Salamov A."/>
            <person name="Lipzen A."/>
            <person name="Mereny Z."/>
            <person name="Hegedus B."/>
            <person name="Baldrian P."/>
            <person name="Stursova M."/>
            <person name="Weitz H."/>
            <person name="Taylor A."/>
            <person name="Grigoriev I.V."/>
            <person name="Nagy L.G."/>
            <person name="Martin F."/>
            <person name="Kauserud H."/>
        </authorList>
    </citation>
    <scope>NUCLEOTIDE SEQUENCE</scope>
    <source>
        <strain evidence="1">CBHHK067</strain>
    </source>
</reference>
<evidence type="ECO:0000313" key="2">
    <source>
        <dbReference type="Proteomes" id="UP001221757"/>
    </source>
</evidence>
<dbReference type="EMBL" id="JARKIE010000097">
    <property type="protein sequence ID" value="KAJ7686309.1"/>
    <property type="molecule type" value="Genomic_DNA"/>
</dbReference>
<gene>
    <name evidence="1" type="ORF">B0H17DRAFT_1181243</name>
</gene>
<name>A0AAD7GFF3_MYCRO</name>
<dbReference type="AlphaFoldDB" id="A0AAD7GFF3"/>
<dbReference type="Proteomes" id="UP001221757">
    <property type="component" value="Unassembled WGS sequence"/>
</dbReference>
<sequence>MPEQGVLLLLEREAKWEEEQVPKDVSRDDDEAFYGHFVTHSECCAHVNGTRQTFTLHISSPSDPNFVPLPRPAPPKKAPKKYKEFSPFYCKCCDSTSPDEHNSEHLTIPSAEFVNQLAITGRLSAKARRKELVIAICNSTEEIIIAFGLEAHCFWILTQWYSEITSAPTICRGECSHAYALPDRYVQGPENPKQCISIQAAFIRPNWTLIFVDHNIMIQFHLIDDITWARFRQAFIDYDKSRTDLGLPRSRLPHVSGPSPIRMNTSGHKKVLSKVSGYKHVIKSNGHAELPSNTSCTPSVKTCLRTDLRQTSVKILNLAITFPGISRPPISFTPFKPASQQLATVGADVREEVNKTPLGLYRFRILVNCAYSVKYIAKGKLPAGPHPVLSFGQSNRKQPLTAEIARTGAPKKKRIQIDKQENVPDLTQGIRTRSGRKLLPYFPTSAQIHARRLYLDGILIGRTPEKKLVVLRGPDGILIGHTPKEKMVVLRGPGSEHVSNTAQIQLKPAPCAHRSLFHLKFGHGGSRVKARNPFDFVRQAKVWWVQKVWYPRHKLHVGYAFSV</sequence>
<comment type="caution">
    <text evidence="1">The sequence shown here is derived from an EMBL/GenBank/DDBJ whole genome shotgun (WGS) entry which is preliminary data.</text>
</comment>
<evidence type="ECO:0000313" key="1">
    <source>
        <dbReference type="EMBL" id="KAJ7686309.1"/>
    </source>
</evidence>
<protein>
    <submittedName>
        <fullName evidence="1">Uncharacterized protein</fullName>
    </submittedName>
</protein>
<keyword evidence="2" id="KW-1185">Reference proteome</keyword>